<evidence type="ECO:0000256" key="1">
    <source>
        <dbReference type="SAM" id="Phobius"/>
    </source>
</evidence>
<keyword evidence="1" id="KW-1133">Transmembrane helix</keyword>
<protein>
    <submittedName>
        <fullName evidence="2">Uncharacterized protein</fullName>
    </submittedName>
</protein>
<organism evidence="2 3">
    <name type="scientific">Adlercreutzia caecimuris</name>
    <dbReference type="NCBI Taxonomy" id="671266"/>
    <lineage>
        <taxon>Bacteria</taxon>
        <taxon>Bacillati</taxon>
        <taxon>Actinomycetota</taxon>
        <taxon>Coriobacteriia</taxon>
        <taxon>Eggerthellales</taxon>
        <taxon>Eggerthellaceae</taxon>
        <taxon>Adlercreutzia</taxon>
    </lineage>
</organism>
<proteinExistence type="predicted"/>
<evidence type="ECO:0000313" key="3">
    <source>
        <dbReference type="Proteomes" id="UP000308978"/>
    </source>
</evidence>
<keyword evidence="1" id="KW-0472">Membrane</keyword>
<accession>A0A4S4G5F0</accession>
<sequence>MDVVLDVLLVLSLFGVVAYAFAVYEVLKIVIAWARDRWRDDWGKRPLLLRLPAKALTAVLVLCFLAVAL</sequence>
<feature type="transmembrane region" description="Helical" evidence="1">
    <location>
        <begin position="6"/>
        <end position="27"/>
    </location>
</feature>
<name>A0A4S4G5F0_9ACTN</name>
<comment type="caution">
    <text evidence="2">The sequence shown here is derived from an EMBL/GenBank/DDBJ whole genome shotgun (WGS) entry which is preliminary data.</text>
</comment>
<keyword evidence="1" id="KW-0812">Transmembrane</keyword>
<evidence type="ECO:0000313" key="2">
    <source>
        <dbReference type="EMBL" id="THG38314.1"/>
    </source>
</evidence>
<dbReference type="AlphaFoldDB" id="A0A4S4G5F0"/>
<gene>
    <name evidence="2" type="ORF">E5986_02530</name>
</gene>
<feature type="transmembrane region" description="Helical" evidence="1">
    <location>
        <begin position="47"/>
        <end position="68"/>
    </location>
</feature>
<dbReference type="Proteomes" id="UP000308978">
    <property type="component" value="Unassembled WGS sequence"/>
</dbReference>
<reference evidence="2 3" key="1">
    <citation type="submission" date="2019-04" db="EMBL/GenBank/DDBJ databases">
        <title>Microbes associate with the intestines of laboratory mice.</title>
        <authorList>
            <person name="Navarre W."/>
            <person name="Wong E."/>
            <person name="Huang K.C."/>
            <person name="Tropini C."/>
            <person name="Ng K."/>
            <person name="Yu B."/>
        </authorList>
    </citation>
    <scope>NUCLEOTIDE SEQUENCE [LARGE SCALE GENOMIC DNA]</scope>
    <source>
        <strain evidence="2 3">NM80_B27</strain>
    </source>
</reference>
<dbReference type="EMBL" id="SSTJ01000002">
    <property type="protein sequence ID" value="THG38314.1"/>
    <property type="molecule type" value="Genomic_DNA"/>
</dbReference>
<dbReference type="RefSeq" id="WP_136433045.1">
    <property type="nucleotide sequence ID" value="NZ_SSTJ01000002.1"/>
</dbReference>